<evidence type="ECO:0000313" key="2">
    <source>
        <dbReference type="Proteomes" id="UP000447434"/>
    </source>
</evidence>
<proteinExistence type="predicted"/>
<protein>
    <submittedName>
        <fullName evidence="1">Uncharacterized protein</fullName>
    </submittedName>
</protein>
<comment type="caution">
    <text evidence="1">The sequence shown here is derived from an EMBL/GenBank/DDBJ whole genome shotgun (WGS) entry which is preliminary data.</text>
</comment>
<dbReference type="AlphaFoldDB" id="A0A6A5MEV3"/>
<dbReference type="OrthoDB" id="1246837at2759"/>
<gene>
    <name evidence="1" type="ORF">Lalb_Chr08g0236771</name>
</gene>
<keyword evidence="2" id="KW-1185">Reference proteome</keyword>
<accession>A0A6A5MEV3</accession>
<reference evidence="2" key="1">
    <citation type="journal article" date="2020" name="Nat. Commun.">
        <title>Genome sequence of the cluster root forming white lupin.</title>
        <authorList>
            <person name="Hufnagel B."/>
            <person name="Marques A."/>
            <person name="Soriano A."/>
            <person name="Marques L."/>
            <person name="Divol F."/>
            <person name="Doumas P."/>
            <person name="Sallet E."/>
            <person name="Mancinotti D."/>
            <person name="Carrere S."/>
            <person name="Marande W."/>
            <person name="Arribat S."/>
            <person name="Keller J."/>
            <person name="Huneau C."/>
            <person name="Blein T."/>
            <person name="Aime D."/>
            <person name="Laguerre M."/>
            <person name="Taylor J."/>
            <person name="Schubert V."/>
            <person name="Nelson M."/>
            <person name="Geu-Flores F."/>
            <person name="Crespi M."/>
            <person name="Gallardo-Guerrero K."/>
            <person name="Delaux P.-M."/>
            <person name="Salse J."/>
            <person name="Berges H."/>
            <person name="Guyot R."/>
            <person name="Gouzy J."/>
            <person name="Peret B."/>
        </authorList>
    </citation>
    <scope>NUCLEOTIDE SEQUENCE [LARGE SCALE GENOMIC DNA]</scope>
    <source>
        <strain evidence="2">cv. Amiga</strain>
    </source>
</reference>
<dbReference type="PANTHER" id="PTHR38224">
    <property type="entry name" value="PHLOEM SPECIFIC PROTEIN"/>
    <property type="match status" value="1"/>
</dbReference>
<name>A0A6A5MEV3_LUPAL</name>
<organism evidence="1 2">
    <name type="scientific">Lupinus albus</name>
    <name type="common">White lupine</name>
    <name type="synonym">Lupinus termis</name>
    <dbReference type="NCBI Taxonomy" id="3870"/>
    <lineage>
        <taxon>Eukaryota</taxon>
        <taxon>Viridiplantae</taxon>
        <taxon>Streptophyta</taxon>
        <taxon>Embryophyta</taxon>
        <taxon>Tracheophyta</taxon>
        <taxon>Spermatophyta</taxon>
        <taxon>Magnoliopsida</taxon>
        <taxon>eudicotyledons</taxon>
        <taxon>Gunneridae</taxon>
        <taxon>Pentapetalae</taxon>
        <taxon>rosids</taxon>
        <taxon>fabids</taxon>
        <taxon>Fabales</taxon>
        <taxon>Fabaceae</taxon>
        <taxon>Papilionoideae</taxon>
        <taxon>50 kb inversion clade</taxon>
        <taxon>genistoids sensu lato</taxon>
        <taxon>core genistoids</taxon>
        <taxon>Genisteae</taxon>
        <taxon>Lupinus</taxon>
    </lineage>
</organism>
<sequence length="104" mass="12664">MAHFRPSYNTEVHRTSTVYDDVSQYPNGHLTKKVVYEEEEIEGLRRHNHRHHNPEVRERVEVIEYEQVPEYNNRVSEVVYEENVVDVESDRYYPRRNKGCIFRN</sequence>
<dbReference type="EMBL" id="WOCE01000008">
    <property type="protein sequence ID" value="KAE9608537.1"/>
    <property type="molecule type" value="Genomic_DNA"/>
</dbReference>
<dbReference type="Proteomes" id="UP000447434">
    <property type="component" value="Chromosome 8"/>
</dbReference>
<evidence type="ECO:0000313" key="1">
    <source>
        <dbReference type="EMBL" id="KAE9608537.1"/>
    </source>
</evidence>
<dbReference type="PANTHER" id="PTHR38224:SF1">
    <property type="entry name" value="PHLOEM SPECIFIC PROTEIN"/>
    <property type="match status" value="1"/>
</dbReference>